<sequence>MKLAMRQSICRKVVFVIIAAQLFSHSSSSTTITNPTTPATDGRSCQVTTAADQHPLGMPPIPPLSPFVAAFPADLSAKTTCDIRHSLLMA</sequence>
<evidence type="ECO:0008006" key="4">
    <source>
        <dbReference type="Google" id="ProtNLM"/>
    </source>
</evidence>
<feature type="signal peptide" evidence="1">
    <location>
        <begin position="1"/>
        <end position="29"/>
    </location>
</feature>
<evidence type="ECO:0000256" key="1">
    <source>
        <dbReference type="SAM" id="SignalP"/>
    </source>
</evidence>
<accession>A0A0V1B585</accession>
<dbReference type="EMBL" id="JYDH01000102">
    <property type="protein sequence ID" value="KRY32196.1"/>
    <property type="molecule type" value="Genomic_DNA"/>
</dbReference>
<keyword evidence="1" id="KW-0732">Signal</keyword>
<dbReference type="InParanoid" id="A0A0V1B585"/>
<dbReference type="AlphaFoldDB" id="A0A0V1B585"/>
<comment type="caution">
    <text evidence="2">The sequence shown here is derived from an EMBL/GenBank/DDBJ whole genome shotgun (WGS) entry which is preliminary data.</text>
</comment>
<reference evidence="2 3" key="1">
    <citation type="submission" date="2015-01" db="EMBL/GenBank/DDBJ databases">
        <title>Evolution of Trichinella species and genotypes.</title>
        <authorList>
            <person name="Korhonen P.K."/>
            <person name="Edoardo P."/>
            <person name="Giuseppe L.R."/>
            <person name="Gasser R.B."/>
        </authorList>
    </citation>
    <scope>NUCLEOTIDE SEQUENCE [LARGE SCALE GENOMIC DNA]</scope>
    <source>
        <strain evidence="2">ISS3</strain>
    </source>
</reference>
<organism evidence="2 3">
    <name type="scientific">Trichinella spiralis</name>
    <name type="common">Trichina worm</name>
    <dbReference type="NCBI Taxonomy" id="6334"/>
    <lineage>
        <taxon>Eukaryota</taxon>
        <taxon>Metazoa</taxon>
        <taxon>Ecdysozoa</taxon>
        <taxon>Nematoda</taxon>
        <taxon>Enoplea</taxon>
        <taxon>Dorylaimia</taxon>
        <taxon>Trichinellida</taxon>
        <taxon>Trichinellidae</taxon>
        <taxon>Trichinella</taxon>
    </lineage>
</organism>
<keyword evidence="3" id="KW-1185">Reference proteome</keyword>
<gene>
    <name evidence="2" type="ORF">T01_12280</name>
</gene>
<feature type="chain" id="PRO_5006874942" description="Secreted protein" evidence="1">
    <location>
        <begin position="30"/>
        <end position="90"/>
    </location>
</feature>
<evidence type="ECO:0000313" key="3">
    <source>
        <dbReference type="Proteomes" id="UP000054776"/>
    </source>
</evidence>
<proteinExistence type="predicted"/>
<protein>
    <recommendedName>
        <fullName evidence="4">Secreted protein</fullName>
    </recommendedName>
</protein>
<dbReference type="Proteomes" id="UP000054776">
    <property type="component" value="Unassembled WGS sequence"/>
</dbReference>
<evidence type="ECO:0000313" key="2">
    <source>
        <dbReference type="EMBL" id="KRY32196.1"/>
    </source>
</evidence>
<name>A0A0V1B585_TRISP</name>